<name>A0A0J7XQW5_9SPHN</name>
<evidence type="ECO:0000256" key="1">
    <source>
        <dbReference type="ARBA" id="ARBA00004651"/>
    </source>
</evidence>
<dbReference type="PATRIC" id="fig|1420583.3.peg.3366"/>
<dbReference type="InterPro" id="IPR006726">
    <property type="entry name" value="PHBA_efflux_AaeB/fusaric-R"/>
</dbReference>
<dbReference type="STRING" id="1420583.V473_17795"/>
<dbReference type="PANTHER" id="PTHR30509:SF9">
    <property type="entry name" value="MULTIDRUG RESISTANCE PROTEIN MDTO"/>
    <property type="match status" value="1"/>
</dbReference>
<keyword evidence="4 7" id="KW-0812">Transmembrane</keyword>
<feature type="transmembrane region" description="Helical" evidence="7">
    <location>
        <begin position="113"/>
        <end position="128"/>
    </location>
</feature>
<evidence type="ECO:0000256" key="6">
    <source>
        <dbReference type="ARBA" id="ARBA00023136"/>
    </source>
</evidence>
<evidence type="ECO:0000313" key="9">
    <source>
        <dbReference type="Proteomes" id="UP000052232"/>
    </source>
</evidence>
<evidence type="ECO:0000313" key="8">
    <source>
        <dbReference type="EMBL" id="KMS54057.1"/>
    </source>
</evidence>
<organism evidence="8 9">
    <name type="scientific">Sphingobium cupriresistens LL01</name>
    <dbReference type="NCBI Taxonomy" id="1420583"/>
    <lineage>
        <taxon>Bacteria</taxon>
        <taxon>Pseudomonadati</taxon>
        <taxon>Pseudomonadota</taxon>
        <taxon>Alphaproteobacteria</taxon>
        <taxon>Sphingomonadales</taxon>
        <taxon>Sphingomonadaceae</taxon>
        <taxon>Sphingobium</taxon>
    </lineage>
</organism>
<comment type="subcellular location">
    <subcellularLocation>
        <location evidence="1">Cell membrane</location>
        <topology evidence="1">Multi-pass membrane protein</topology>
    </subcellularLocation>
</comment>
<feature type="transmembrane region" description="Helical" evidence="7">
    <location>
        <begin position="424"/>
        <end position="446"/>
    </location>
</feature>
<evidence type="ECO:0000256" key="7">
    <source>
        <dbReference type="SAM" id="Phobius"/>
    </source>
</evidence>
<feature type="transmembrane region" description="Helical" evidence="7">
    <location>
        <begin position="452"/>
        <end position="471"/>
    </location>
</feature>
<dbReference type="GO" id="GO:0005886">
    <property type="term" value="C:plasma membrane"/>
    <property type="evidence" value="ECO:0007669"/>
    <property type="project" value="UniProtKB-SubCell"/>
</dbReference>
<gene>
    <name evidence="8" type="ORF">V473_17795</name>
</gene>
<dbReference type="RefSeq" id="WP_066607120.1">
    <property type="nucleotide sequence ID" value="NZ_KQ130435.1"/>
</dbReference>
<feature type="transmembrane region" description="Helical" evidence="7">
    <location>
        <begin position="66"/>
        <end position="83"/>
    </location>
</feature>
<keyword evidence="2" id="KW-0813">Transport</keyword>
<evidence type="ECO:0000256" key="5">
    <source>
        <dbReference type="ARBA" id="ARBA00022989"/>
    </source>
</evidence>
<keyword evidence="6 7" id="KW-0472">Membrane</keyword>
<feature type="transmembrane region" description="Helical" evidence="7">
    <location>
        <begin position="371"/>
        <end position="394"/>
    </location>
</feature>
<feature type="transmembrane region" description="Helical" evidence="7">
    <location>
        <begin position="503"/>
        <end position="524"/>
    </location>
</feature>
<keyword evidence="5 7" id="KW-1133">Transmembrane helix</keyword>
<dbReference type="PANTHER" id="PTHR30509">
    <property type="entry name" value="P-HYDROXYBENZOIC ACID EFFLUX PUMP SUBUNIT-RELATED"/>
    <property type="match status" value="1"/>
</dbReference>
<keyword evidence="3" id="KW-1003">Cell membrane</keyword>
<reference evidence="8 9" key="1">
    <citation type="journal article" date="2015" name="G3 (Bethesda)">
        <title>Insights into Ongoing Evolution of the Hexachlorocyclohexane Catabolic Pathway from Comparative Genomics of Ten Sphingomonadaceae Strains.</title>
        <authorList>
            <person name="Pearce S.L."/>
            <person name="Oakeshott J.G."/>
            <person name="Pandey G."/>
        </authorList>
    </citation>
    <scope>NUCLEOTIDE SEQUENCE [LARGE SCALE GENOMIC DNA]</scope>
    <source>
        <strain evidence="8 9">LL01</strain>
    </source>
</reference>
<evidence type="ECO:0000256" key="4">
    <source>
        <dbReference type="ARBA" id="ARBA00022692"/>
    </source>
</evidence>
<dbReference type="EMBL" id="JACT01000004">
    <property type="protein sequence ID" value="KMS54057.1"/>
    <property type="molecule type" value="Genomic_DNA"/>
</dbReference>
<accession>A0A0J7XQW5</accession>
<dbReference type="Proteomes" id="UP000052232">
    <property type="component" value="Unassembled WGS sequence"/>
</dbReference>
<dbReference type="GO" id="GO:0022857">
    <property type="term" value="F:transmembrane transporter activity"/>
    <property type="evidence" value="ECO:0007669"/>
    <property type="project" value="InterPro"/>
</dbReference>
<dbReference type="AlphaFoldDB" id="A0A0J7XQW5"/>
<feature type="transmembrane region" description="Helical" evidence="7">
    <location>
        <begin position="12"/>
        <end position="35"/>
    </location>
</feature>
<dbReference type="Pfam" id="PF04632">
    <property type="entry name" value="FUSC"/>
    <property type="match status" value="1"/>
</dbReference>
<feature type="transmembrane region" description="Helical" evidence="7">
    <location>
        <begin position="400"/>
        <end position="417"/>
    </location>
</feature>
<feature type="transmembrane region" description="Helical" evidence="7">
    <location>
        <begin position="478"/>
        <end position="497"/>
    </location>
</feature>
<keyword evidence="9" id="KW-1185">Reference proteome</keyword>
<evidence type="ECO:0000256" key="3">
    <source>
        <dbReference type="ARBA" id="ARBA00022475"/>
    </source>
</evidence>
<feature type="transmembrane region" description="Helical" evidence="7">
    <location>
        <begin position="148"/>
        <end position="173"/>
    </location>
</feature>
<feature type="transmembrane region" description="Helical" evidence="7">
    <location>
        <begin position="89"/>
        <end position="106"/>
    </location>
</feature>
<comment type="caution">
    <text evidence="8">The sequence shown here is derived from an EMBL/GenBank/DDBJ whole genome shotgun (WGS) entry which is preliminary data.</text>
</comment>
<sequence length="688" mass="73690">MSGKIIGERFGAPAALFSLKCLAASMLALYVAFSIGLERPYWAFLTSYIVAQPMAGAVISKAVFRAVGTLVGAMFAVAIVPPLVNAPELLALAMASWLALCVFVSLMDRTPRSYMFVLAGYTACLIVFPDVDTPQTIFTVASLRVQEILIGIACGSLVHSVILPGSITTTLLARVEGMLRDAERWSRDAIATEPVAGLDAERRRLAQDVTELHQMSVHLPFDISRLAPRVRTVRALQDQLSMLLPLGAAAEDRLAQLKAAHGGTVPPQVETLIADIRAWLDSPVVDNDSRALLAQALIDRCAAMEPAATPDMGWADMMRLSLYARLATLIAAHRDCRDLHDQMATHSRAAVTPRVAQLLEGRRNRELHRDYASAARGAFSAFVTVTLGCAIWILSGWKDGGTAVMLAGVFLALFAALDNPLAPLKGFMVGTIAASALGALYGYAIMPRLDGFAMLALAYAPALLMLGAMMASPRWAGIALPTLLGLGSPVLLSSNYVSAFGSYINGAVAQIVGIWFAIIMAGLLQSAGVEDAIRRTLRAGWADIANRATLMSPPDVRGWINRMLDRIALLAPRLAATRADSGKPLYDALRDLRTGVAIGELRQLRLDLPIQEGAPLAAVLGGVSRHYRGLDPDGPAQADPALLHDIDSAISDISAHPRLPVRREGVLGLVSLRRNLFPDAHAYRRAMA</sequence>
<protein>
    <submittedName>
        <fullName evidence="8">Fusaric acid resistance protein FusB/FusC</fullName>
    </submittedName>
</protein>
<evidence type="ECO:0000256" key="2">
    <source>
        <dbReference type="ARBA" id="ARBA00022448"/>
    </source>
</evidence>
<proteinExistence type="predicted"/>